<feature type="domain" description="Major facilitator superfamily (MFS) profile" evidence="8">
    <location>
        <begin position="31"/>
        <end position="482"/>
    </location>
</feature>
<feature type="transmembrane region" description="Helical" evidence="7">
    <location>
        <begin position="350"/>
        <end position="368"/>
    </location>
</feature>
<evidence type="ECO:0000256" key="2">
    <source>
        <dbReference type="ARBA" id="ARBA00022448"/>
    </source>
</evidence>
<keyword evidence="4 7" id="KW-0812">Transmembrane</keyword>
<keyword evidence="10" id="KW-1185">Reference proteome</keyword>
<dbReference type="EMBL" id="CP089291">
    <property type="protein sequence ID" value="UOF90278.1"/>
    <property type="molecule type" value="Genomic_DNA"/>
</dbReference>
<feature type="transmembrane region" description="Helical" evidence="7">
    <location>
        <begin position="287"/>
        <end position="310"/>
    </location>
</feature>
<feature type="transmembrane region" description="Helical" evidence="7">
    <location>
        <begin position="185"/>
        <end position="205"/>
    </location>
</feature>
<dbReference type="RefSeq" id="WP_347436972.1">
    <property type="nucleotide sequence ID" value="NZ_CP089291.1"/>
</dbReference>
<feature type="transmembrane region" description="Helical" evidence="7">
    <location>
        <begin position="96"/>
        <end position="120"/>
    </location>
</feature>
<evidence type="ECO:0000256" key="6">
    <source>
        <dbReference type="ARBA" id="ARBA00023136"/>
    </source>
</evidence>
<reference evidence="9" key="1">
    <citation type="submission" date="2021-12" db="EMBL/GenBank/DDBJ databases">
        <title>Alicyclobacillaceae gen. nov., sp. nov., isolated from chalcocite enrichment system.</title>
        <authorList>
            <person name="Jiang Z."/>
        </authorList>
    </citation>
    <scope>NUCLEOTIDE SEQUENCE</scope>
    <source>
        <strain evidence="9">MYW30-H2</strain>
    </source>
</reference>
<evidence type="ECO:0000313" key="10">
    <source>
        <dbReference type="Proteomes" id="UP000830167"/>
    </source>
</evidence>
<dbReference type="Proteomes" id="UP000830167">
    <property type="component" value="Chromosome"/>
</dbReference>
<feature type="transmembrane region" description="Helical" evidence="7">
    <location>
        <begin position="458"/>
        <end position="479"/>
    </location>
</feature>
<sequence>MSHLRQHSSKGQSDFLPLQTVRDRNNYHWFVVGTVCVGAFMAALDASIINIALPVLKKQFSVRMHIVEWVSLVYLLTLAGLIVPFGRIADIMGRRWMYTLGFTVFIIGSLLCGLSFSLSFLLVSRVIQAVGAAMLQANSVSIVTAATPASDRGKAIGIQASAQGIGLSLGPAIGGLLLSFSSWHWIFYVNVPIGIIGTTLGVLFLPKDKKAPQRERFDYLGAVILSPSLVALLYFLNMGFKEGWSSPRVVGSYFLFALGMISFLWVERKSEYPMVDLSLFKKRIFALGSITGVLSFAVMYAILLLTPFYLDNVQAMSPLVSGMYLTIIPIGMTLFTPIAGIVADRYGTRIPAVIGMLAACTGCLSLSFMNAQGALPFLVPGLFLVGAGVGLFTPPNNSSVMGSVASNRLGIAGGILNMSRTLGMGLGITIGGLSYQLFLSMTGSMDENAAMIQHMILAFRWSFIAIACIAACTLLIAAVRHK</sequence>
<feature type="transmembrane region" description="Helical" evidence="7">
    <location>
        <begin position="217"/>
        <end position="236"/>
    </location>
</feature>
<feature type="transmembrane region" description="Helical" evidence="7">
    <location>
        <begin position="69"/>
        <end position="89"/>
    </location>
</feature>
<dbReference type="PRINTS" id="PR01036">
    <property type="entry name" value="TCRTETB"/>
</dbReference>
<feature type="transmembrane region" description="Helical" evidence="7">
    <location>
        <begin position="248"/>
        <end position="266"/>
    </location>
</feature>
<dbReference type="Gene3D" id="1.20.1250.20">
    <property type="entry name" value="MFS general substrate transporter like domains"/>
    <property type="match status" value="1"/>
</dbReference>
<keyword evidence="6 7" id="KW-0472">Membrane</keyword>
<name>A0ABY4CIQ9_9BACL</name>
<organism evidence="9 10">
    <name type="scientific">Fodinisporobacter ferrooxydans</name>
    <dbReference type="NCBI Taxonomy" id="2901836"/>
    <lineage>
        <taxon>Bacteria</taxon>
        <taxon>Bacillati</taxon>
        <taxon>Bacillota</taxon>
        <taxon>Bacilli</taxon>
        <taxon>Bacillales</taxon>
        <taxon>Alicyclobacillaceae</taxon>
        <taxon>Fodinisporobacter</taxon>
    </lineage>
</organism>
<feature type="transmembrane region" description="Helical" evidence="7">
    <location>
        <begin position="374"/>
        <end position="393"/>
    </location>
</feature>
<dbReference type="SUPFAM" id="SSF103473">
    <property type="entry name" value="MFS general substrate transporter"/>
    <property type="match status" value="1"/>
</dbReference>
<proteinExistence type="predicted"/>
<keyword evidence="5 7" id="KW-1133">Transmembrane helix</keyword>
<feature type="transmembrane region" description="Helical" evidence="7">
    <location>
        <begin position="414"/>
        <end position="438"/>
    </location>
</feature>
<feature type="transmembrane region" description="Helical" evidence="7">
    <location>
        <begin position="27"/>
        <end position="49"/>
    </location>
</feature>
<evidence type="ECO:0000313" key="9">
    <source>
        <dbReference type="EMBL" id="UOF90278.1"/>
    </source>
</evidence>
<comment type="subcellular location">
    <subcellularLocation>
        <location evidence="1">Cell membrane</location>
        <topology evidence="1">Multi-pass membrane protein</topology>
    </subcellularLocation>
</comment>
<protein>
    <submittedName>
        <fullName evidence="9">MFS transporter</fullName>
    </submittedName>
</protein>
<accession>A0ABY4CIQ9</accession>
<dbReference type="NCBIfam" id="TIGR00711">
    <property type="entry name" value="efflux_EmrB"/>
    <property type="match status" value="1"/>
</dbReference>
<evidence type="ECO:0000256" key="4">
    <source>
        <dbReference type="ARBA" id="ARBA00022692"/>
    </source>
</evidence>
<feature type="transmembrane region" description="Helical" evidence="7">
    <location>
        <begin position="322"/>
        <end position="343"/>
    </location>
</feature>
<evidence type="ECO:0000256" key="5">
    <source>
        <dbReference type="ARBA" id="ARBA00022989"/>
    </source>
</evidence>
<dbReference type="PROSITE" id="PS50850">
    <property type="entry name" value="MFS"/>
    <property type="match status" value="1"/>
</dbReference>
<dbReference type="Pfam" id="PF07690">
    <property type="entry name" value="MFS_1"/>
    <property type="match status" value="1"/>
</dbReference>
<keyword evidence="3" id="KW-1003">Cell membrane</keyword>
<gene>
    <name evidence="9" type="ORF">LSG31_20855</name>
</gene>
<dbReference type="PANTHER" id="PTHR42718:SF46">
    <property type="entry name" value="BLR6921 PROTEIN"/>
    <property type="match status" value="1"/>
</dbReference>
<evidence type="ECO:0000256" key="1">
    <source>
        <dbReference type="ARBA" id="ARBA00004651"/>
    </source>
</evidence>
<dbReference type="PANTHER" id="PTHR42718">
    <property type="entry name" value="MAJOR FACILITATOR SUPERFAMILY MULTIDRUG TRANSPORTER MFSC"/>
    <property type="match status" value="1"/>
</dbReference>
<dbReference type="InterPro" id="IPR036259">
    <property type="entry name" value="MFS_trans_sf"/>
</dbReference>
<dbReference type="CDD" id="cd17321">
    <property type="entry name" value="MFS_MMR_MDR_like"/>
    <property type="match status" value="1"/>
</dbReference>
<dbReference type="InterPro" id="IPR011701">
    <property type="entry name" value="MFS"/>
</dbReference>
<evidence type="ECO:0000256" key="3">
    <source>
        <dbReference type="ARBA" id="ARBA00022475"/>
    </source>
</evidence>
<dbReference type="Gene3D" id="1.20.1720.10">
    <property type="entry name" value="Multidrug resistance protein D"/>
    <property type="match status" value="1"/>
</dbReference>
<dbReference type="InterPro" id="IPR020846">
    <property type="entry name" value="MFS_dom"/>
</dbReference>
<keyword evidence="2" id="KW-0813">Transport</keyword>
<evidence type="ECO:0000256" key="7">
    <source>
        <dbReference type="SAM" id="Phobius"/>
    </source>
</evidence>
<dbReference type="InterPro" id="IPR004638">
    <property type="entry name" value="EmrB-like"/>
</dbReference>
<evidence type="ECO:0000259" key="8">
    <source>
        <dbReference type="PROSITE" id="PS50850"/>
    </source>
</evidence>